<proteinExistence type="inferred from homology"/>
<comment type="catalytic activity">
    <reaction evidence="8">
        <text>fluoride(in) = fluoride(out)</text>
        <dbReference type="Rhea" id="RHEA:76159"/>
        <dbReference type="ChEBI" id="CHEBI:17051"/>
    </reaction>
    <physiologicalReaction direction="left-to-right" evidence="8">
        <dbReference type="Rhea" id="RHEA:76160"/>
    </physiologicalReaction>
</comment>
<dbReference type="GO" id="GO:0062054">
    <property type="term" value="F:fluoride channel activity"/>
    <property type="evidence" value="ECO:0007669"/>
    <property type="project" value="UniProtKB-UniRule"/>
</dbReference>
<keyword evidence="10" id="KW-0915">Sodium</keyword>
<keyword evidence="6 10" id="KW-0407">Ion channel</keyword>
<keyword evidence="13" id="KW-1185">Reference proteome</keyword>
<keyword evidence="10" id="KW-0479">Metal-binding</keyword>
<evidence type="ECO:0000256" key="4">
    <source>
        <dbReference type="ARBA" id="ARBA00022989"/>
    </source>
</evidence>
<evidence type="ECO:0000256" key="9">
    <source>
        <dbReference type="ARBA" id="ARBA00049940"/>
    </source>
</evidence>
<dbReference type="GO" id="GO:0046872">
    <property type="term" value="F:metal ion binding"/>
    <property type="evidence" value="ECO:0007669"/>
    <property type="project" value="UniProtKB-KW"/>
</dbReference>
<evidence type="ECO:0000256" key="2">
    <source>
        <dbReference type="ARBA" id="ARBA00022475"/>
    </source>
</evidence>
<keyword evidence="3 10" id="KW-0812">Transmembrane</keyword>
<keyword evidence="5 10" id="KW-0472">Membrane</keyword>
<comment type="subcellular location">
    <subcellularLocation>
        <location evidence="1 10">Cell membrane</location>
        <topology evidence="1 10">Multi-pass membrane protein</topology>
    </subcellularLocation>
</comment>
<dbReference type="GO" id="GO:0005886">
    <property type="term" value="C:plasma membrane"/>
    <property type="evidence" value="ECO:0007669"/>
    <property type="project" value="UniProtKB-SubCell"/>
</dbReference>
<evidence type="ECO:0000256" key="1">
    <source>
        <dbReference type="ARBA" id="ARBA00004651"/>
    </source>
</evidence>
<evidence type="ECO:0000256" key="8">
    <source>
        <dbReference type="ARBA" id="ARBA00035585"/>
    </source>
</evidence>
<comment type="caution">
    <text evidence="12">The sequence shown here is derived from an EMBL/GenBank/DDBJ whole genome shotgun (WGS) entry which is preliminary data.</text>
</comment>
<comment type="similarity">
    <text evidence="7 10">Belongs to the fluoride channel Fluc/FEX (TC 1.A.43) family.</text>
</comment>
<dbReference type="AlphaFoldDB" id="A0A8J3TEX6"/>
<accession>A0A8J3TEX6</accession>
<evidence type="ECO:0000313" key="13">
    <source>
        <dbReference type="Proteomes" id="UP000634476"/>
    </source>
</evidence>
<feature type="binding site" evidence="10">
    <location>
        <position position="119"/>
    </location>
    <ligand>
        <name>Na(+)</name>
        <dbReference type="ChEBI" id="CHEBI:29101"/>
        <note>structural</note>
    </ligand>
</feature>
<organism evidence="12 13">
    <name type="scientific">Planobispora takensis</name>
    <dbReference type="NCBI Taxonomy" id="1367882"/>
    <lineage>
        <taxon>Bacteria</taxon>
        <taxon>Bacillati</taxon>
        <taxon>Actinomycetota</taxon>
        <taxon>Actinomycetes</taxon>
        <taxon>Streptosporangiales</taxon>
        <taxon>Streptosporangiaceae</taxon>
        <taxon>Planobispora</taxon>
    </lineage>
</organism>
<comment type="activity regulation">
    <text evidence="10">Na(+) is not transported, but it plays an essential structural role and its presence is essential for fluoride channel function.</text>
</comment>
<reference evidence="12" key="1">
    <citation type="submission" date="2021-01" db="EMBL/GenBank/DDBJ databases">
        <title>Whole genome shotgun sequence of Planobispora takensis NBRC 109077.</title>
        <authorList>
            <person name="Komaki H."/>
            <person name="Tamura T."/>
        </authorList>
    </citation>
    <scope>NUCLEOTIDE SEQUENCE</scope>
    <source>
        <strain evidence="12">NBRC 109077</strain>
    </source>
</reference>
<keyword evidence="10" id="KW-0406">Ion transport</keyword>
<dbReference type="PANTHER" id="PTHR28259:SF1">
    <property type="entry name" value="FLUORIDE EXPORT PROTEIN 1-RELATED"/>
    <property type="match status" value="1"/>
</dbReference>
<feature type="transmembrane region" description="Helical" evidence="10">
    <location>
        <begin position="44"/>
        <end position="62"/>
    </location>
</feature>
<dbReference type="EMBL" id="BOOK01000095">
    <property type="protein sequence ID" value="GII06094.1"/>
    <property type="molecule type" value="Genomic_DNA"/>
</dbReference>
<protein>
    <recommendedName>
        <fullName evidence="10">Fluoride-specific ion channel FluC</fullName>
    </recommendedName>
</protein>
<evidence type="ECO:0000256" key="11">
    <source>
        <dbReference type="SAM" id="MobiDB-lite"/>
    </source>
</evidence>
<feature type="region of interest" description="Disordered" evidence="11">
    <location>
        <begin position="1"/>
        <end position="41"/>
    </location>
</feature>
<evidence type="ECO:0000256" key="6">
    <source>
        <dbReference type="ARBA" id="ARBA00023303"/>
    </source>
</evidence>
<dbReference type="InterPro" id="IPR003691">
    <property type="entry name" value="FluC"/>
</dbReference>
<evidence type="ECO:0000313" key="12">
    <source>
        <dbReference type="EMBL" id="GII06094.1"/>
    </source>
</evidence>
<feature type="compositionally biased region" description="Pro residues" evidence="11">
    <location>
        <begin position="11"/>
        <end position="29"/>
    </location>
</feature>
<feature type="transmembrane region" description="Helical" evidence="10">
    <location>
        <begin position="112"/>
        <end position="137"/>
    </location>
</feature>
<feature type="binding site" evidence="10">
    <location>
        <position position="122"/>
    </location>
    <ligand>
        <name>Na(+)</name>
        <dbReference type="ChEBI" id="CHEBI:29101"/>
        <note>structural</note>
    </ligand>
</feature>
<keyword evidence="10" id="KW-0813">Transport</keyword>
<comment type="function">
    <text evidence="9 10">Fluoride-specific ion channel. Important for reducing fluoride concentration in the cell, thus reducing its toxicity.</text>
</comment>
<evidence type="ECO:0000256" key="7">
    <source>
        <dbReference type="ARBA" id="ARBA00035120"/>
    </source>
</evidence>
<dbReference type="PANTHER" id="PTHR28259">
    <property type="entry name" value="FLUORIDE EXPORT PROTEIN 1-RELATED"/>
    <property type="match status" value="1"/>
</dbReference>
<dbReference type="HAMAP" id="MF_00454">
    <property type="entry name" value="FluC"/>
    <property type="match status" value="1"/>
</dbReference>
<gene>
    <name evidence="10" type="primary">fluC</name>
    <name evidence="10" type="synonym">crcB</name>
    <name evidence="12" type="ORF">Pta02_81020</name>
</gene>
<evidence type="ECO:0000256" key="10">
    <source>
        <dbReference type="HAMAP-Rule" id="MF_00454"/>
    </source>
</evidence>
<evidence type="ECO:0000256" key="5">
    <source>
        <dbReference type="ARBA" id="ARBA00023136"/>
    </source>
</evidence>
<sequence length="181" mass="17786">MPDTPARRSPRPPGGPPSSPRPDPGPRPGAPAAGPAGQTGDRRVPWATLAAVAAGGVIGALARHGLASAFPHPPGGFPWTTFATNVIGCALIGVLMVLVTEAGRGHPLVRPFLGPGVLGGFTTFSAYVADIGGLAAGGAPQVALVYLFATVAAAVTATHLAAQATRALAGLRRTGPSGEAG</sequence>
<keyword evidence="2 10" id="KW-1003">Cell membrane</keyword>
<dbReference type="GO" id="GO:0140114">
    <property type="term" value="P:cellular detoxification of fluoride"/>
    <property type="evidence" value="ECO:0007669"/>
    <property type="project" value="UniProtKB-UniRule"/>
</dbReference>
<keyword evidence="4 10" id="KW-1133">Transmembrane helix</keyword>
<feature type="transmembrane region" description="Helical" evidence="10">
    <location>
        <begin position="82"/>
        <end position="100"/>
    </location>
</feature>
<name>A0A8J3TEX6_9ACTN</name>
<feature type="transmembrane region" description="Helical" evidence="10">
    <location>
        <begin position="143"/>
        <end position="162"/>
    </location>
</feature>
<evidence type="ECO:0000256" key="3">
    <source>
        <dbReference type="ARBA" id="ARBA00022692"/>
    </source>
</evidence>
<dbReference type="Proteomes" id="UP000634476">
    <property type="component" value="Unassembled WGS sequence"/>
</dbReference>
<dbReference type="Pfam" id="PF02537">
    <property type="entry name" value="CRCB"/>
    <property type="match status" value="1"/>
</dbReference>